<evidence type="ECO:0000313" key="3">
    <source>
        <dbReference type="Proteomes" id="UP001375370"/>
    </source>
</evidence>
<name>A0ABZ2JAX3_9CHLR</name>
<dbReference type="PANTHER" id="PTHR12147:SF26">
    <property type="entry name" value="PEPTIDASE M28 DOMAIN-CONTAINING PROTEIN"/>
    <property type="match status" value="1"/>
</dbReference>
<organism evidence="2 3">
    <name type="scientific">Candidatus Dehalogenimonas loeffleri</name>
    <dbReference type="NCBI Taxonomy" id="3127115"/>
    <lineage>
        <taxon>Bacteria</taxon>
        <taxon>Bacillati</taxon>
        <taxon>Chloroflexota</taxon>
        <taxon>Dehalococcoidia</taxon>
        <taxon>Dehalococcoidales</taxon>
        <taxon>Dehalococcoidaceae</taxon>
        <taxon>Dehalogenimonas</taxon>
    </lineage>
</organism>
<dbReference type="Proteomes" id="UP001375370">
    <property type="component" value="Chromosome"/>
</dbReference>
<reference evidence="2 3" key="1">
    <citation type="submission" date="2024-03" db="EMBL/GenBank/DDBJ databases">
        <title>A Dehalogenimonas Isolated from Estuarine Sediments Dihaloeliminates Chlorinated Alkanes.</title>
        <authorList>
            <person name="Yang Y."/>
            <person name="Wang H."/>
        </authorList>
    </citation>
    <scope>NUCLEOTIDE SEQUENCE [LARGE SCALE GENOMIC DNA]</scope>
    <source>
        <strain evidence="2 3">W</strain>
    </source>
</reference>
<dbReference type="InterPro" id="IPR045175">
    <property type="entry name" value="M28_fam"/>
</dbReference>
<dbReference type="EMBL" id="CP146612">
    <property type="protein sequence ID" value="WWX25530.1"/>
    <property type="molecule type" value="Genomic_DNA"/>
</dbReference>
<evidence type="ECO:0000259" key="1">
    <source>
        <dbReference type="Pfam" id="PF04389"/>
    </source>
</evidence>
<proteinExistence type="predicted"/>
<keyword evidence="3" id="KW-1185">Reference proteome</keyword>
<sequence length="399" mass="44052">MQELEKAEEYLNTLCSVKPNRRTGSPGNRAATDFFAAMVKKWGYTVDTTPFLCLDYKSGEISLACNNQVYEVYVSQFSPGCDVTAKLVTVSTIEELESCQCKGEILLMRGSICAEQLMPKNFVFYNPDQHKRIYSLLEEKQPAAIITATAKNPELVGALYPFPLIEDGDFDIPSVYCTDVVGQEISAKTGEVFRLVIEANRITATACNVIALKNQAAPQKIVVSAHIDAYWSTPGALDDASGTVVLLLLAEMLQDYKGNLGIEIVAFNGEDYYSAGGQMDYLRRFGKDLAGMSVAINVDDVGYKQGKTAYSLYDCPDEIKQKAHNIFGKYDGIVVGEPWYQGDHMIFVQNKKPAIAFTSENVAELMATITHSPKDTPDVVDCRKLVELAHALKDFIQAF</sequence>
<dbReference type="SUPFAM" id="SSF53187">
    <property type="entry name" value="Zn-dependent exopeptidases"/>
    <property type="match status" value="1"/>
</dbReference>
<dbReference type="Pfam" id="PF04389">
    <property type="entry name" value="Peptidase_M28"/>
    <property type="match status" value="1"/>
</dbReference>
<dbReference type="InterPro" id="IPR007484">
    <property type="entry name" value="Peptidase_M28"/>
</dbReference>
<dbReference type="RefSeq" id="WP_338737774.1">
    <property type="nucleotide sequence ID" value="NZ_CP146612.1"/>
</dbReference>
<feature type="domain" description="Peptidase M28" evidence="1">
    <location>
        <begin position="208"/>
        <end position="393"/>
    </location>
</feature>
<dbReference type="PANTHER" id="PTHR12147">
    <property type="entry name" value="METALLOPEPTIDASE M28 FAMILY MEMBER"/>
    <property type="match status" value="1"/>
</dbReference>
<dbReference type="Gene3D" id="3.50.30.30">
    <property type="match status" value="1"/>
</dbReference>
<gene>
    <name evidence="2" type="ORF">V8247_00740</name>
</gene>
<evidence type="ECO:0000313" key="2">
    <source>
        <dbReference type="EMBL" id="WWX25530.1"/>
    </source>
</evidence>
<protein>
    <submittedName>
        <fullName evidence="2">M28 family peptidase</fullName>
    </submittedName>
</protein>
<dbReference type="Gene3D" id="3.40.630.10">
    <property type="entry name" value="Zn peptidases"/>
    <property type="match status" value="1"/>
</dbReference>
<accession>A0ABZ2JAX3</accession>